<dbReference type="OrthoDB" id="9776731at2"/>
<evidence type="ECO:0000313" key="5">
    <source>
        <dbReference type="Proteomes" id="UP000215214"/>
    </source>
</evidence>
<dbReference type="EMBL" id="LT899436">
    <property type="protein sequence ID" value="SNR17277.1"/>
    <property type="molecule type" value="Genomic_DNA"/>
</dbReference>
<sequence length="378" mass="42619">MHAKLTELRRKLHQFPEVSGQEFKTAKRVQDFIHKNYPGELISQIGGPSFAVLYNFGTEGNTVAIRCELDALPIIEKNGFEYKSNFEGVSHKCGHDGHMAMVAGLVFWLKEQNFKKGRVVLVFQSAEETGKGAYEMLEDVKFKALNIDYIFALHNIPGVDLHTVITMKNGFSAEVESFVLKLSGLASHAAEPQNGINPTLGIAELTQELDKLNISNPNAENFQVLTPVHIRIGEANYGISPGEAELHYTIRTWSLKTMEQLKTQILNIINQISKQHQLKHEMNWLEHFPASENDLDCNSIIKDAAENLHFNIEERSYPFKFGEDFGWFSRHYKTGMFGLGSGLQTAPLHNPSYDFPDEIIPTGIAVFGEILKKTLEDR</sequence>
<dbReference type="Pfam" id="PF01546">
    <property type="entry name" value="Peptidase_M20"/>
    <property type="match status" value="1"/>
</dbReference>
<feature type="binding site" evidence="2">
    <location>
        <position position="349"/>
    </location>
    <ligand>
        <name>Mn(2+)</name>
        <dbReference type="ChEBI" id="CHEBI:29035"/>
        <label>2</label>
    </ligand>
</feature>
<feature type="binding site" evidence="2">
    <location>
        <position position="128"/>
    </location>
    <ligand>
        <name>Mn(2+)</name>
        <dbReference type="ChEBI" id="CHEBI:29035"/>
        <label>2</label>
    </ligand>
</feature>
<evidence type="ECO:0000256" key="2">
    <source>
        <dbReference type="PIRSR" id="PIRSR005962-1"/>
    </source>
</evidence>
<accession>A0A238UDK6</accession>
<dbReference type="InterPro" id="IPR017439">
    <property type="entry name" value="Amidohydrolase"/>
</dbReference>
<dbReference type="KEGG" id="tje:TJEJU_3635"/>
<comment type="cofactor">
    <cofactor evidence="2">
        <name>Mn(2+)</name>
        <dbReference type="ChEBI" id="CHEBI:29035"/>
    </cofactor>
    <text evidence="2">The Mn(2+) ion enhances activity.</text>
</comment>
<dbReference type="InterPro" id="IPR002933">
    <property type="entry name" value="Peptidase_M20"/>
</dbReference>
<dbReference type="RefSeq" id="WP_095074355.1">
    <property type="nucleotide sequence ID" value="NZ_LT899436.1"/>
</dbReference>
<keyword evidence="5" id="KW-1185">Reference proteome</keyword>
<evidence type="ECO:0000256" key="1">
    <source>
        <dbReference type="ARBA" id="ARBA00022801"/>
    </source>
</evidence>
<protein>
    <submittedName>
        <fullName evidence="4">Probable amidohydrolase, family M20 peptidase</fullName>
    </submittedName>
</protein>
<dbReference type="Gene3D" id="3.30.70.360">
    <property type="match status" value="1"/>
</dbReference>
<dbReference type="PIRSF" id="PIRSF005962">
    <property type="entry name" value="Pept_M20D_amidohydro"/>
    <property type="match status" value="1"/>
</dbReference>
<dbReference type="PANTHER" id="PTHR11014">
    <property type="entry name" value="PEPTIDASE M20 FAMILY MEMBER"/>
    <property type="match status" value="1"/>
</dbReference>
<feature type="binding site" evidence="2">
    <location>
        <position position="93"/>
    </location>
    <ligand>
        <name>Mn(2+)</name>
        <dbReference type="ChEBI" id="CHEBI:29035"/>
        <label>2</label>
    </ligand>
</feature>
<dbReference type="GO" id="GO:0016787">
    <property type="term" value="F:hydrolase activity"/>
    <property type="evidence" value="ECO:0007669"/>
    <property type="project" value="UniProtKB-KW"/>
</dbReference>
<feature type="binding site" evidence="2">
    <location>
        <position position="154"/>
    </location>
    <ligand>
        <name>Mn(2+)</name>
        <dbReference type="ChEBI" id="CHEBI:29035"/>
        <label>2</label>
    </ligand>
</feature>
<dbReference type="Proteomes" id="UP000215214">
    <property type="component" value="Chromosome TJEJU"/>
</dbReference>
<proteinExistence type="predicted"/>
<dbReference type="SUPFAM" id="SSF55031">
    <property type="entry name" value="Bacterial exopeptidase dimerisation domain"/>
    <property type="match status" value="1"/>
</dbReference>
<feature type="domain" description="Peptidase M20 dimerisation" evidence="3">
    <location>
        <begin position="178"/>
        <end position="275"/>
    </location>
</feature>
<dbReference type="AlphaFoldDB" id="A0A238UDK6"/>
<keyword evidence="2" id="KW-0479">Metal-binding</keyword>
<feature type="binding site" evidence="2">
    <location>
        <position position="95"/>
    </location>
    <ligand>
        <name>Mn(2+)</name>
        <dbReference type="ChEBI" id="CHEBI:29035"/>
        <label>2</label>
    </ligand>
</feature>
<dbReference type="NCBIfam" id="TIGR01891">
    <property type="entry name" value="amidohydrolases"/>
    <property type="match status" value="1"/>
</dbReference>
<dbReference type="PANTHER" id="PTHR11014:SF169">
    <property type="entry name" value="CLAN MH, FAMILY M20, PEPTIDASE T-LIKE METALLOPEPTIDASE"/>
    <property type="match status" value="1"/>
</dbReference>
<gene>
    <name evidence="4" type="ORF">TJEJU_3635</name>
</gene>
<dbReference type="InterPro" id="IPR036264">
    <property type="entry name" value="Bact_exopeptidase_dim_dom"/>
</dbReference>
<dbReference type="GO" id="GO:0046872">
    <property type="term" value="F:metal ion binding"/>
    <property type="evidence" value="ECO:0007669"/>
    <property type="project" value="UniProtKB-KW"/>
</dbReference>
<evidence type="ECO:0000313" key="4">
    <source>
        <dbReference type="EMBL" id="SNR17277.1"/>
    </source>
</evidence>
<keyword evidence="1 4" id="KW-0378">Hydrolase</keyword>
<dbReference type="Pfam" id="PF07687">
    <property type="entry name" value="M20_dimer"/>
    <property type="match status" value="1"/>
</dbReference>
<organism evidence="4 5">
    <name type="scientific">Tenacibaculum jejuense</name>
    <dbReference type="NCBI Taxonomy" id="584609"/>
    <lineage>
        <taxon>Bacteria</taxon>
        <taxon>Pseudomonadati</taxon>
        <taxon>Bacteroidota</taxon>
        <taxon>Flavobacteriia</taxon>
        <taxon>Flavobacteriales</taxon>
        <taxon>Flavobacteriaceae</taxon>
        <taxon>Tenacibaculum</taxon>
    </lineage>
</organism>
<keyword evidence="2" id="KW-0464">Manganese</keyword>
<dbReference type="SUPFAM" id="SSF53187">
    <property type="entry name" value="Zn-dependent exopeptidases"/>
    <property type="match status" value="1"/>
</dbReference>
<evidence type="ECO:0000259" key="3">
    <source>
        <dbReference type="Pfam" id="PF07687"/>
    </source>
</evidence>
<dbReference type="InterPro" id="IPR011650">
    <property type="entry name" value="Peptidase_M20_dimer"/>
</dbReference>
<name>A0A238UDK6_9FLAO</name>
<dbReference type="Gene3D" id="3.40.630.10">
    <property type="entry name" value="Zn peptidases"/>
    <property type="match status" value="1"/>
</dbReference>
<reference evidence="4 5" key="1">
    <citation type="submission" date="2017-07" db="EMBL/GenBank/DDBJ databases">
        <authorList>
            <person name="Sun Z.S."/>
            <person name="Albrecht U."/>
            <person name="Echele G."/>
            <person name="Lee C.C."/>
        </authorList>
    </citation>
    <scope>NUCLEOTIDE SEQUENCE [LARGE SCALE GENOMIC DNA]</scope>
    <source>
        <strain evidence="5">type strain: KCTC 22618</strain>
    </source>
</reference>